<organism evidence="1 2">
    <name type="scientific">Scophthalmus maximus</name>
    <name type="common">Turbot</name>
    <name type="synonym">Psetta maxima</name>
    <dbReference type="NCBI Taxonomy" id="52904"/>
    <lineage>
        <taxon>Eukaryota</taxon>
        <taxon>Metazoa</taxon>
        <taxon>Chordata</taxon>
        <taxon>Craniata</taxon>
        <taxon>Vertebrata</taxon>
        <taxon>Euteleostomi</taxon>
        <taxon>Actinopterygii</taxon>
        <taxon>Neopterygii</taxon>
        <taxon>Teleostei</taxon>
        <taxon>Neoteleostei</taxon>
        <taxon>Acanthomorphata</taxon>
        <taxon>Carangaria</taxon>
        <taxon>Pleuronectiformes</taxon>
        <taxon>Pleuronectoidei</taxon>
        <taxon>Scophthalmidae</taxon>
        <taxon>Scophthalmus</taxon>
    </lineage>
</organism>
<evidence type="ECO:0000313" key="2">
    <source>
        <dbReference type="Proteomes" id="UP000438429"/>
    </source>
</evidence>
<reference evidence="1 2" key="1">
    <citation type="submission" date="2019-06" db="EMBL/GenBank/DDBJ databases">
        <title>Draft genomes of female and male turbot (Scophthalmus maximus).</title>
        <authorList>
            <person name="Xu H."/>
            <person name="Xu X.-W."/>
            <person name="Shao C."/>
            <person name="Chen S."/>
        </authorList>
    </citation>
    <scope>NUCLEOTIDE SEQUENCE [LARGE SCALE GENOMIC DNA]</scope>
    <source>
        <strain evidence="1">Ysfricsl-2016a</strain>
        <tissue evidence="1">Blood</tissue>
    </source>
</reference>
<dbReference type="EMBL" id="VEVO01000010">
    <property type="protein sequence ID" value="KAF0036606.1"/>
    <property type="molecule type" value="Genomic_DNA"/>
</dbReference>
<sequence length="223" mass="24715">MAMDGFTFSKVHFTAAVAAAMVQIQGVSELCSASSNRHLDEIPIVAPQTPSSPHCVHRCDRRDDRRLDHSRLPTFSGTARMSFKTQAEEWIRAESLGDIISLGSCPALYKLEKVLTNKRFLKDVPKLSPPPDFIFGGFPQRHPSFCTKECCFSISLNAVQETDHEERVLSGVSVGIVTVLEEDDPAVSQNMRDWAVVLEGSIMLHDLPDLSTAFAYLLAYCMP</sequence>
<accession>A0A6A4SN63</accession>
<gene>
    <name evidence="1" type="ORF">F2P81_011918</name>
</gene>
<protein>
    <submittedName>
        <fullName evidence="1">Uncharacterized protein</fullName>
    </submittedName>
</protein>
<evidence type="ECO:0000313" key="1">
    <source>
        <dbReference type="EMBL" id="KAF0036606.1"/>
    </source>
</evidence>
<dbReference type="AlphaFoldDB" id="A0A6A4SN63"/>
<name>A0A6A4SN63_SCOMX</name>
<dbReference type="Proteomes" id="UP000438429">
    <property type="component" value="Unassembled WGS sequence"/>
</dbReference>
<comment type="caution">
    <text evidence="1">The sequence shown here is derived from an EMBL/GenBank/DDBJ whole genome shotgun (WGS) entry which is preliminary data.</text>
</comment>
<proteinExistence type="predicted"/>